<name>A0A3N4IRD4_ASCIM</name>
<organism evidence="1 2">
    <name type="scientific">Ascobolus immersus RN42</name>
    <dbReference type="NCBI Taxonomy" id="1160509"/>
    <lineage>
        <taxon>Eukaryota</taxon>
        <taxon>Fungi</taxon>
        <taxon>Dikarya</taxon>
        <taxon>Ascomycota</taxon>
        <taxon>Pezizomycotina</taxon>
        <taxon>Pezizomycetes</taxon>
        <taxon>Pezizales</taxon>
        <taxon>Ascobolaceae</taxon>
        <taxon>Ascobolus</taxon>
    </lineage>
</organism>
<protein>
    <submittedName>
        <fullName evidence="1">Uncharacterized protein</fullName>
    </submittedName>
</protein>
<accession>A0A3N4IRD4</accession>
<gene>
    <name evidence="1" type="ORF">BJ508DRAFT_320365</name>
</gene>
<proteinExistence type="predicted"/>
<evidence type="ECO:0000313" key="2">
    <source>
        <dbReference type="Proteomes" id="UP000275078"/>
    </source>
</evidence>
<keyword evidence="2" id="KW-1185">Reference proteome</keyword>
<evidence type="ECO:0000313" key="1">
    <source>
        <dbReference type="EMBL" id="RPA88275.1"/>
    </source>
</evidence>
<dbReference type="AlphaFoldDB" id="A0A3N4IRD4"/>
<sequence length="211" mass="24024">MTTSITSNELHSALSVCNAALEELARMCILDGERTILRLAQKGPYVPALHGHCKYKRSSGDGHTWMDHSIGQYYEAFNKRDAQFPISIARDVERSVRAVLQAHIAFKVLHEEVRHDWVEMRQFMIDVEGVDGILDAGKMFYRLLCWVLGRDVVYVSGNDNVGSRVRRWNDEEAREGLRKEEAYVKMKIAVKRLQRAEAAVDGYLDGKAKNA</sequence>
<dbReference type="EMBL" id="ML119645">
    <property type="protein sequence ID" value="RPA88275.1"/>
    <property type="molecule type" value="Genomic_DNA"/>
</dbReference>
<reference evidence="1 2" key="1">
    <citation type="journal article" date="2018" name="Nat. Ecol. Evol.">
        <title>Pezizomycetes genomes reveal the molecular basis of ectomycorrhizal truffle lifestyle.</title>
        <authorList>
            <person name="Murat C."/>
            <person name="Payen T."/>
            <person name="Noel B."/>
            <person name="Kuo A."/>
            <person name="Morin E."/>
            <person name="Chen J."/>
            <person name="Kohler A."/>
            <person name="Krizsan K."/>
            <person name="Balestrini R."/>
            <person name="Da Silva C."/>
            <person name="Montanini B."/>
            <person name="Hainaut M."/>
            <person name="Levati E."/>
            <person name="Barry K.W."/>
            <person name="Belfiori B."/>
            <person name="Cichocki N."/>
            <person name="Clum A."/>
            <person name="Dockter R.B."/>
            <person name="Fauchery L."/>
            <person name="Guy J."/>
            <person name="Iotti M."/>
            <person name="Le Tacon F."/>
            <person name="Lindquist E.A."/>
            <person name="Lipzen A."/>
            <person name="Malagnac F."/>
            <person name="Mello A."/>
            <person name="Molinier V."/>
            <person name="Miyauchi S."/>
            <person name="Poulain J."/>
            <person name="Riccioni C."/>
            <person name="Rubini A."/>
            <person name="Sitrit Y."/>
            <person name="Splivallo R."/>
            <person name="Traeger S."/>
            <person name="Wang M."/>
            <person name="Zifcakova L."/>
            <person name="Wipf D."/>
            <person name="Zambonelli A."/>
            <person name="Paolocci F."/>
            <person name="Nowrousian M."/>
            <person name="Ottonello S."/>
            <person name="Baldrian P."/>
            <person name="Spatafora J.W."/>
            <person name="Henrissat B."/>
            <person name="Nagy L.G."/>
            <person name="Aury J.M."/>
            <person name="Wincker P."/>
            <person name="Grigoriev I.V."/>
            <person name="Bonfante P."/>
            <person name="Martin F.M."/>
        </authorList>
    </citation>
    <scope>NUCLEOTIDE SEQUENCE [LARGE SCALE GENOMIC DNA]</scope>
    <source>
        <strain evidence="1 2">RN42</strain>
    </source>
</reference>
<dbReference type="Proteomes" id="UP000275078">
    <property type="component" value="Unassembled WGS sequence"/>
</dbReference>